<evidence type="ECO:0000256" key="2">
    <source>
        <dbReference type="SAM" id="Phobius"/>
    </source>
</evidence>
<dbReference type="EMBL" id="CH408077">
    <property type="protein sequence ID" value="EEQ37579.1"/>
    <property type="molecule type" value="Genomic_DNA"/>
</dbReference>
<reference evidence="3 4" key="1">
    <citation type="journal article" date="2009" name="Nature">
        <title>Evolution of pathogenicity and sexual reproduction in eight Candida genomes.</title>
        <authorList>
            <person name="Butler G."/>
            <person name="Rasmussen M.D."/>
            <person name="Lin M.F."/>
            <person name="Santos M.A."/>
            <person name="Sakthikumar S."/>
            <person name="Munro C.A."/>
            <person name="Rheinbay E."/>
            <person name="Grabherr M."/>
            <person name="Forche A."/>
            <person name="Reedy J.L."/>
            <person name="Agrafioti I."/>
            <person name="Arnaud M.B."/>
            <person name="Bates S."/>
            <person name="Brown A.J."/>
            <person name="Brunke S."/>
            <person name="Costanzo M.C."/>
            <person name="Fitzpatrick D.A."/>
            <person name="de Groot P.W."/>
            <person name="Harris D."/>
            <person name="Hoyer L.L."/>
            <person name="Hube B."/>
            <person name="Klis F.M."/>
            <person name="Kodira C."/>
            <person name="Lennard N."/>
            <person name="Logue M.E."/>
            <person name="Martin R."/>
            <person name="Neiman A.M."/>
            <person name="Nikolaou E."/>
            <person name="Quail M.A."/>
            <person name="Quinn J."/>
            <person name="Santos M.C."/>
            <person name="Schmitzberger F.F."/>
            <person name="Sherlock G."/>
            <person name="Shah P."/>
            <person name="Silverstein K.A."/>
            <person name="Skrzypek M.S."/>
            <person name="Soll D."/>
            <person name="Staggs R."/>
            <person name="Stansfield I."/>
            <person name="Stumpf M.P."/>
            <person name="Sudbery P.E."/>
            <person name="Srikantha T."/>
            <person name="Zeng Q."/>
            <person name="Berman J."/>
            <person name="Berriman M."/>
            <person name="Heitman J."/>
            <person name="Gow N.A."/>
            <person name="Lorenz M.C."/>
            <person name="Birren B.W."/>
            <person name="Kellis M."/>
            <person name="Cuomo C.A."/>
        </authorList>
    </citation>
    <scope>NUCLEOTIDE SEQUENCE [LARGE SCALE GENOMIC DNA]</scope>
    <source>
        <strain evidence="3 4">ATCC 42720</strain>
    </source>
</reference>
<gene>
    <name evidence="3" type="ORF">CLUG_01701</name>
</gene>
<sequence>MRQSVQVSQNQHKTSQRQSNKQVIDMETRVTVVEGQESVQWQLSRQVVVFSGQHSFTHTSTDLGCEITDRTETHISTLTTLVIFTVFDSSSSQHCSHTSVDIFVQVQSLLSLRDTTSSKHKSGIQEIRVTIMQFTSNLGQRSSEQSTKSSFLTSSNITQDTRVLRENVLSGTQNGNRGFALFLAVLQVWSIWIHVFNIQFFEFSQNRSDLQTLFKIVVLIGIDQLNIFT</sequence>
<name>C4Y0G9_CLAL4</name>
<dbReference type="KEGG" id="clu:CLUG_01701"/>
<dbReference type="InParanoid" id="C4Y0G9"/>
<protein>
    <submittedName>
        <fullName evidence="3">Uncharacterized protein</fullName>
    </submittedName>
</protein>
<feature type="region of interest" description="Disordered" evidence="1">
    <location>
        <begin position="1"/>
        <end position="21"/>
    </location>
</feature>
<feature type="non-terminal residue" evidence="3">
    <location>
        <position position="229"/>
    </location>
</feature>
<keyword evidence="2" id="KW-1133">Transmembrane helix</keyword>
<dbReference type="OrthoDB" id="10593765at2759"/>
<evidence type="ECO:0000256" key="1">
    <source>
        <dbReference type="SAM" id="MobiDB-lite"/>
    </source>
</evidence>
<proteinExistence type="predicted"/>
<dbReference type="Proteomes" id="UP000007703">
    <property type="component" value="Unassembled WGS sequence"/>
</dbReference>
<evidence type="ECO:0000313" key="4">
    <source>
        <dbReference type="Proteomes" id="UP000007703"/>
    </source>
</evidence>
<keyword evidence="2" id="KW-0472">Membrane</keyword>
<dbReference type="HOGENOM" id="CLU_1212271_0_0_1"/>
<organism evidence="3 4">
    <name type="scientific">Clavispora lusitaniae (strain ATCC 42720)</name>
    <name type="common">Yeast</name>
    <name type="synonym">Candida lusitaniae</name>
    <dbReference type="NCBI Taxonomy" id="306902"/>
    <lineage>
        <taxon>Eukaryota</taxon>
        <taxon>Fungi</taxon>
        <taxon>Dikarya</taxon>
        <taxon>Ascomycota</taxon>
        <taxon>Saccharomycotina</taxon>
        <taxon>Pichiomycetes</taxon>
        <taxon>Metschnikowiaceae</taxon>
        <taxon>Clavispora</taxon>
    </lineage>
</organism>
<feature type="transmembrane region" description="Helical" evidence="2">
    <location>
        <begin position="179"/>
        <end position="198"/>
    </location>
</feature>
<accession>C4Y0G9</accession>
<evidence type="ECO:0000313" key="3">
    <source>
        <dbReference type="EMBL" id="EEQ37579.1"/>
    </source>
</evidence>
<dbReference type="AlphaFoldDB" id="C4Y0G9"/>
<dbReference type="VEuPathDB" id="FungiDB:CLUG_01701"/>
<keyword evidence="2" id="KW-0812">Transmembrane</keyword>